<name>A0A0P1F2N8_9RHOB</name>
<gene>
    <name evidence="1" type="ORF">THS5294_03149</name>
</gene>
<organism evidence="1 2">
    <name type="scientific">Thalassobacter stenotrophicus</name>
    <dbReference type="NCBI Taxonomy" id="266809"/>
    <lineage>
        <taxon>Bacteria</taxon>
        <taxon>Pseudomonadati</taxon>
        <taxon>Pseudomonadota</taxon>
        <taxon>Alphaproteobacteria</taxon>
        <taxon>Rhodobacterales</taxon>
        <taxon>Roseobacteraceae</taxon>
        <taxon>Thalassobacter</taxon>
    </lineage>
</organism>
<dbReference type="STRING" id="266809.PM03_01150"/>
<dbReference type="AlphaFoldDB" id="A0A0P1F2N8"/>
<evidence type="ECO:0000313" key="2">
    <source>
        <dbReference type="Proteomes" id="UP000051298"/>
    </source>
</evidence>
<dbReference type="Proteomes" id="UP000051298">
    <property type="component" value="Unassembled WGS sequence"/>
</dbReference>
<dbReference type="Pfam" id="PF07845">
    <property type="entry name" value="DUF1636"/>
    <property type="match status" value="1"/>
</dbReference>
<evidence type="ECO:0000313" key="1">
    <source>
        <dbReference type="EMBL" id="CUH61836.1"/>
    </source>
</evidence>
<dbReference type="RefSeq" id="WP_058124448.1">
    <property type="nucleotide sequence ID" value="NZ_CYRX01000033.1"/>
</dbReference>
<accession>A0A0P1F2N8</accession>
<protein>
    <submittedName>
        <fullName evidence="1">Putative metal-binding protein</fullName>
    </submittedName>
</protein>
<dbReference type="EMBL" id="CYRX01000033">
    <property type="protein sequence ID" value="CUH61836.1"/>
    <property type="molecule type" value="Genomic_DNA"/>
</dbReference>
<sequence length="127" mass="13416">MTSVITICDTCKRDDWAERAANDGVELTDGEALATLVEAAAEGVAGVETRRHSCLMGCSHGCNVSLQAAGKLTYTLGKFETTAEAAEGIVAYAALHAESQSGQVPFKQWPQAIKGHFITRIPPLPNA</sequence>
<reference evidence="1 2" key="1">
    <citation type="submission" date="2015-09" db="EMBL/GenBank/DDBJ databases">
        <authorList>
            <consortium name="Swine Surveillance"/>
        </authorList>
    </citation>
    <scope>NUCLEOTIDE SEQUENCE [LARGE SCALE GENOMIC DNA]</scope>
    <source>
        <strain evidence="1 2">CECT 5294</strain>
    </source>
</reference>
<proteinExistence type="predicted"/>
<dbReference type="eggNOG" id="COG5469">
    <property type="taxonomic scope" value="Bacteria"/>
</dbReference>
<dbReference type="InterPro" id="IPR012863">
    <property type="entry name" value="DUF1636"/>
</dbReference>